<keyword evidence="3" id="KW-1185">Reference proteome</keyword>
<evidence type="ECO:0000313" key="3">
    <source>
        <dbReference type="Proteomes" id="UP001566132"/>
    </source>
</evidence>
<organism evidence="2 3">
    <name type="scientific">Hypothenemus hampei</name>
    <name type="common">Coffee berry borer</name>
    <dbReference type="NCBI Taxonomy" id="57062"/>
    <lineage>
        <taxon>Eukaryota</taxon>
        <taxon>Metazoa</taxon>
        <taxon>Ecdysozoa</taxon>
        <taxon>Arthropoda</taxon>
        <taxon>Hexapoda</taxon>
        <taxon>Insecta</taxon>
        <taxon>Pterygota</taxon>
        <taxon>Neoptera</taxon>
        <taxon>Endopterygota</taxon>
        <taxon>Coleoptera</taxon>
        <taxon>Polyphaga</taxon>
        <taxon>Cucujiformia</taxon>
        <taxon>Curculionidae</taxon>
        <taxon>Scolytinae</taxon>
        <taxon>Hypothenemus</taxon>
    </lineage>
</organism>
<evidence type="ECO:0000259" key="1">
    <source>
        <dbReference type="PROSITE" id="PS51465"/>
    </source>
</evidence>
<name>A0ABD1E3M3_HYPHA</name>
<feature type="domain" description="Kazal-like" evidence="1">
    <location>
        <begin position="26"/>
        <end position="84"/>
    </location>
</feature>
<protein>
    <recommendedName>
        <fullName evidence="1">Kazal-like domain-containing protein</fullName>
    </recommendedName>
</protein>
<dbReference type="EMBL" id="JBDJPC010000012">
    <property type="protein sequence ID" value="KAL1489276.1"/>
    <property type="molecule type" value="Genomic_DNA"/>
</dbReference>
<proteinExistence type="predicted"/>
<accession>A0ABD1E3M3</accession>
<reference evidence="2 3" key="1">
    <citation type="submission" date="2024-05" db="EMBL/GenBank/DDBJ databases">
        <title>Genetic variation in Jamaican populations of the coffee berry borer (Hypothenemus hampei).</title>
        <authorList>
            <person name="Errbii M."/>
            <person name="Myrie A."/>
        </authorList>
    </citation>
    <scope>NUCLEOTIDE SEQUENCE [LARGE SCALE GENOMIC DNA]</scope>
    <source>
        <strain evidence="2">JA-Hopewell-2020-01-JO</strain>
        <tissue evidence="2">Whole body</tissue>
    </source>
</reference>
<dbReference type="PROSITE" id="PS51465">
    <property type="entry name" value="KAZAL_2"/>
    <property type="match status" value="1"/>
</dbReference>
<dbReference type="InterPro" id="IPR002350">
    <property type="entry name" value="Kazal_dom"/>
</dbReference>
<sequence length="84" mass="9267">MLKARKMPCCHIRVIALIQGFPHGNHHASVNCILNQMDDCDLNSGPVCAIDASGITETFENKCMAFVVSCHRDTFFVEVKPGEC</sequence>
<dbReference type="AlphaFoldDB" id="A0ABD1E3M3"/>
<gene>
    <name evidence="2" type="ORF">ABEB36_014206</name>
</gene>
<dbReference type="InterPro" id="IPR036058">
    <property type="entry name" value="Kazal_dom_sf"/>
</dbReference>
<dbReference type="Gene3D" id="3.30.60.30">
    <property type="match status" value="1"/>
</dbReference>
<evidence type="ECO:0000313" key="2">
    <source>
        <dbReference type="EMBL" id="KAL1489276.1"/>
    </source>
</evidence>
<comment type="caution">
    <text evidence="2">The sequence shown here is derived from an EMBL/GenBank/DDBJ whole genome shotgun (WGS) entry which is preliminary data.</text>
</comment>
<dbReference type="Proteomes" id="UP001566132">
    <property type="component" value="Unassembled WGS sequence"/>
</dbReference>
<dbReference type="SUPFAM" id="SSF100895">
    <property type="entry name" value="Kazal-type serine protease inhibitors"/>
    <property type="match status" value="1"/>
</dbReference>